<dbReference type="Gene3D" id="1.10.10.10">
    <property type="entry name" value="Winged helix-like DNA-binding domain superfamily/Winged helix DNA-binding domain"/>
    <property type="match status" value="1"/>
</dbReference>
<keyword evidence="2" id="KW-0805">Transcription regulation</keyword>
<dbReference type="SUPFAM" id="SSF88946">
    <property type="entry name" value="Sigma2 domain of RNA polymerase sigma factors"/>
    <property type="match status" value="1"/>
</dbReference>
<evidence type="ECO:0000259" key="8">
    <source>
        <dbReference type="Pfam" id="PF08281"/>
    </source>
</evidence>
<evidence type="ECO:0000256" key="3">
    <source>
        <dbReference type="ARBA" id="ARBA00023082"/>
    </source>
</evidence>
<dbReference type="OrthoDB" id="3688906at2"/>
<reference evidence="9 10" key="1">
    <citation type="submission" date="2015-03" db="EMBL/GenBank/DDBJ databases">
        <title>Luteipulveratus halotolerans sp. nov., a novel actinobacterium (Dermacoccaceae) from Sarawak, Malaysia.</title>
        <authorList>
            <person name="Juboi H."/>
            <person name="Basik A."/>
            <person name="Shamsul S.S."/>
            <person name="Arnold P."/>
            <person name="Schmitt E.K."/>
            <person name="Sanglier J.-J."/>
            <person name="Yeo T."/>
        </authorList>
    </citation>
    <scope>NUCLEOTIDE SEQUENCE [LARGE SCALE GENOMIC DNA]</scope>
    <source>
        <strain evidence="9 10">MN07-A0370</strain>
    </source>
</reference>
<evidence type="ECO:0000313" key="9">
    <source>
        <dbReference type="EMBL" id="AKU17394.1"/>
    </source>
</evidence>
<dbReference type="GO" id="GO:0016987">
    <property type="term" value="F:sigma factor activity"/>
    <property type="evidence" value="ECO:0007669"/>
    <property type="project" value="UniProtKB-KW"/>
</dbReference>
<feature type="domain" description="RNA polymerase sigma factor 70 region 4 type 2" evidence="8">
    <location>
        <begin position="101"/>
        <end position="152"/>
    </location>
</feature>
<dbReference type="GO" id="GO:0003677">
    <property type="term" value="F:DNA binding"/>
    <property type="evidence" value="ECO:0007669"/>
    <property type="project" value="UniProtKB-KW"/>
</dbReference>
<dbReference type="InterPro" id="IPR014325">
    <property type="entry name" value="RNA_pol_sigma-E_actinobac"/>
</dbReference>
<evidence type="ECO:0000313" key="10">
    <source>
        <dbReference type="Proteomes" id="UP000066480"/>
    </source>
</evidence>
<feature type="region of interest" description="Disordered" evidence="6">
    <location>
        <begin position="145"/>
        <end position="167"/>
    </location>
</feature>
<dbReference type="InterPro" id="IPR007627">
    <property type="entry name" value="RNA_pol_sigma70_r2"/>
</dbReference>
<dbReference type="PANTHER" id="PTHR43133:SF50">
    <property type="entry name" value="ECF RNA POLYMERASE SIGMA FACTOR SIGM"/>
    <property type="match status" value="1"/>
</dbReference>
<dbReference type="CDD" id="cd06171">
    <property type="entry name" value="Sigma70_r4"/>
    <property type="match status" value="1"/>
</dbReference>
<gene>
    <name evidence="9" type="ORF">VV02_18630</name>
</gene>
<keyword evidence="5" id="KW-0804">Transcription</keyword>
<organism evidence="9 10">
    <name type="scientific">Luteipulveratus mongoliensis</name>
    <dbReference type="NCBI Taxonomy" id="571913"/>
    <lineage>
        <taxon>Bacteria</taxon>
        <taxon>Bacillati</taxon>
        <taxon>Actinomycetota</taxon>
        <taxon>Actinomycetes</taxon>
        <taxon>Micrococcales</taxon>
        <taxon>Dermacoccaceae</taxon>
        <taxon>Luteipulveratus</taxon>
    </lineage>
</organism>
<dbReference type="KEGG" id="lmoi:VV02_18630"/>
<dbReference type="NCBIfam" id="TIGR02937">
    <property type="entry name" value="sigma70-ECF"/>
    <property type="match status" value="1"/>
</dbReference>
<keyword evidence="4" id="KW-0238">DNA-binding</keyword>
<keyword evidence="10" id="KW-1185">Reference proteome</keyword>
<dbReference type="InterPro" id="IPR013249">
    <property type="entry name" value="RNA_pol_sigma70_r4_t2"/>
</dbReference>
<dbReference type="SUPFAM" id="SSF88659">
    <property type="entry name" value="Sigma3 and sigma4 domains of RNA polymerase sigma factors"/>
    <property type="match status" value="1"/>
</dbReference>
<sequence length="167" mass="18702">MRREPEGFADFVAARGLALRRTAMLLTQDAQLAEDLVQTALAKAWPRWHKLDAPEAYVRKVMAHQFYRDRRRRWTGETPTQTLPELATGADSAERIALQDSVVRAMAALPRKQLAVLVLRYFHDFSEQQIADSLGVSTGTVKSHASRGLATLRDSDHLSDSTEGSTR</sequence>
<dbReference type="InterPro" id="IPR036388">
    <property type="entry name" value="WH-like_DNA-bd_sf"/>
</dbReference>
<evidence type="ECO:0000256" key="6">
    <source>
        <dbReference type="SAM" id="MobiDB-lite"/>
    </source>
</evidence>
<dbReference type="PANTHER" id="PTHR43133">
    <property type="entry name" value="RNA POLYMERASE ECF-TYPE SIGMA FACTO"/>
    <property type="match status" value="1"/>
</dbReference>
<dbReference type="InterPro" id="IPR039425">
    <property type="entry name" value="RNA_pol_sigma-70-like"/>
</dbReference>
<keyword evidence="3" id="KW-0731">Sigma factor</keyword>
<dbReference type="InterPro" id="IPR013324">
    <property type="entry name" value="RNA_pol_sigma_r3/r4-like"/>
</dbReference>
<feature type="domain" description="RNA polymerase sigma-70 region 2" evidence="7">
    <location>
        <begin position="18"/>
        <end position="74"/>
    </location>
</feature>
<protein>
    <recommendedName>
        <fullName evidence="11">SigE family RNA polymerase sigma factor</fullName>
    </recommendedName>
</protein>
<evidence type="ECO:0000256" key="1">
    <source>
        <dbReference type="ARBA" id="ARBA00010641"/>
    </source>
</evidence>
<evidence type="ECO:0000256" key="5">
    <source>
        <dbReference type="ARBA" id="ARBA00023163"/>
    </source>
</evidence>
<dbReference type="Pfam" id="PF04542">
    <property type="entry name" value="Sigma70_r2"/>
    <property type="match status" value="1"/>
</dbReference>
<dbReference type="GO" id="GO:0006352">
    <property type="term" value="P:DNA-templated transcription initiation"/>
    <property type="evidence" value="ECO:0007669"/>
    <property type="project" value="InterPro"/>
</dbReference>
<dbReference type="STRING" id="571913.VV02_18630"/>
<dbReference type="AlphaFoldDB" id="A0A0K1JKY5"/>
<name>A0A0K1JKY5_9MICO</name>
<feature type="compositionally biased region" description="Basic and acidic residues" evidence="6">
    <location>
        <begin position="153"/>
        <end position="167"/>
    </location>
</feature>
<comment type="similarity">
    <text evidence="1">Belongs to the sigma-70 factor family. ECF subfamily.</text>
</comment>
<dbReference type="InterPro" id="IPR013325">
    <property type="entry name" value="RNA_pol_sigma_r2"/>
</dbReference>
<evidence type="ECO:0000256" key="2">
    <source>
        <dbReference type="ARBA" id="ARBA00023015"/>
    </source>
</evidence>
<dbReference type="RefSeq" id="WP_052593903.1">
    <property type="nucleotide sequence ID" value="NZ_CP011112.1"/>
</dbReference>
<evidence type="ECO:0000259" key="7">
    <source>
        <dbReference type="Pfam" id="PF04542"/>
    </source>
</evidence>
<dbReference type="Gene3D" id="1.10.1740.10">
    <property type="match status" value="1"/>
</dbReference>
<dbReference type="EMBL" id="CP011112">
    <property type="protein sequence ID" value="AKU17394.1"/>
    <property type="molecule type" value="Genomic_DNA"/>
</dbReference>
<dbReference type="Pfam" id="PF08281">
    <property type="entry name" value="Sigma70_r4_2"/>
    <property type="match status" value="1"/>
</dbReference>
<dbReference type="NCBIfam" id="TIGR02983">
    <property type="entry name" value="SigE-fam_strep"/>
    <property type="match status" value="1"/>
</dbReference>
<accession>A0A0K1JKY5</accession>
<evidence type="ECO:0008006" key="11">
    <source>
        <dbReference type="Google" id="ProtNLM"/>
    </source>
</evidence>
<dbReference type="InterPro" id="IPR014284">
    <property type="entry name" value="RNA_pol_sigma-70_dom"/>
</dbReference>
<dbReference type="Proteomes" id="UP000066480">
    <property type="component" value="Chromosome"/>
</dbReference>
<proteinExistence type="inferred from homology"/>
<evidence type="ECO:0000256" key="4">
    <source>
        <dbReference type="ARBA" id="ARBA00023125"/>
    </source>
</evidence>